<evidence type="ECO:0000313" key="3">
    <source>
        <dbReference type="Proteomes" id="UP000196027"/>
    </source>
</evidence>
<sequence>MSLGAGLKESERQYYLKQMGVSAWYARTPLAGAKSFSSLDFNESERLPIKGHTKAKTDNDSAHPIRGPKSNASARVALQAVNPQGQESESSSSVSAKDTPASSSALSLLASNNEGADRVVESVKTVLSKPVPDASPSEGEARSLSIEVDLFRVDNVGIISEAVPAHLEEVARKLILNVVQAFVWPDKLQCSVEHHQWGWPPFNNLALPDQDDAVARKIFRQLCSQFLGGEVRYIFVLGGSLSSFLAGNNVPVIDDLFVEVGHGAGEVSNESGDRTCKIQVASFTLGDCIQAPAIKRELHALIQSRPRS</sequence>
<feature type="region of interest" description="Disordered" evidence="1">
    <location>
        <begin position="47"/>
        <end position="70"/>
    </location>
</feature>
<name>A0A1Y0IDX0_9GAMM</name>
<dbReference type="Proteomes" id="UP000196027">
    <property type="component" value="Chromosome"/>
</dbReference>
<organism evidence="2 3">
    <name type="scientific">Oleiphilus messinensis</name>
    <dbReference type="NCBI Taxonomy" id="141451"/>
    <lineage>
        <taxon>Bacteria</taxon>
        <taxon>Pseudomonadati</taxon>
        <taxon>Pseudomonadota</taxon>
        <taxon>Gammaproteobacteria</taxon>
        <taxon>Oceanospirillales</taxon>
        <taxon>Oleiphilaceae</taxon>
        <taxon>Oleiphilus</taxon>
    </lineage>
</organism>
<keyword evidence="3" id="KW-1185">Reference proteome</keyword>
<dbReference type="AlphaFoldDB" id="A0A1Y0IDX0"/>
<reference evidence="2 3" key="1">
    <citation type="submission" date="2017-05" db="EMBL/GenBank/DDBJ databases">
        <title>Genomic insights into alkan degradation activity of Oleiphilus messinensis.</title>
        <authorList>
            <person name="Kozyavkin S.A."/>
            <person name="Slesarev A.I."/>
            <person name="Golyshin P.N."/>
            <person name="Korzhenkov A."/>
            <person name="Golyshina O.N."/>
            <person name="Toshchakov S.V."/>
        </authorList>
    </citation>
    <scope>NUCLEOTIDE SEQUENCE [LARGE SCALE GENOMIC DNA]</scope>
    <source>
        <strain evidence="2 3">ME102</strain>
    </source>
</reference>
<evidence type="ECO:0000313" key="2">
    <source>
        <dbReference type="EMBL" id="ARU58717.1"/>
    </source>
</evidence>
<dbReference type="OrthoDB" id="7061897at2"/>
<dbReference type="KEGG" id="ome:OLMES_4723"/>
<gene>
    <name evidence="2" type="ORF">OLMES_4723</name>
</gene>
<protein>
    <submittedName>
        <fullName evidence="2">Uncharacterized protein</fullName>
    </submittedName>
</protein>
<proteinExistence type="predicted"/>
<accession>A0A1Y0IDX0</accession>
<evidence type="ECO:0000256" key="1">
    <source>
        <dbReference type="SAM" id="MobiDB-lite"/>
    </source>
</evidence>
<dbReference type="EMBL" id="CP021425">
    <property type="protein sequence ID" value="ARU58717.1"/>
    <property type="molecule type" value="Genomic_DNA"/>
</dbReference>